<dbReference type="AlphaFoldDB" id="A0A644YDU9"/>
<accession>A0A644YDU9</accession>
<reference evidence="1" key="1">
    <citation type="submission" date="2019-08" db="EMBL/GenBank/DDBJ databases">
        <authorList>
            <person name="Kucharzyk K."/>
            <person name="Murdoch R.W."/>
            <person name="Higgins S."/>
            <person name="Loffler F."/>
        </authorList>
    </citation>
    <scope>NUCLEOTIDE SEQUENCE</scope>
</reference>
<dbReference type="EMBL" id="VSSQ01004809">
    <property type="protein sequence ID" value="MPM26726.1"/>
    <property type="molecule type" value="Genomic_DNA"/>
</dbReference>
<name>A0A644YDU9_9ZZZZ</name>
<comment type="caution">
    <text evidence="1">The sequence shown here is derived from an EMBL/GenBank/DDBJ whole genome shotgun (WGS) entry which is preliminary data.</text>
</comment>
<evidence type="ECO:0008006" key="2">
    <source>
        <dbReference type="Google" id="ProtNLM"/>
    </source>
</evidence>
<organism evidence="1">
    <name type="scientific">bioreactor metagenome</name>
    <dbReference type="NCBI Taxonomy" id="1076179"/>
    <lineage>
        <taxon>unclassified sequences</taxon>
        <taxon>metagenomes</taxon>
        <taxon>ecological metagenomes</taxon>
    </lineage>
</organism>
<gene>
    <name evidence="1" type="ORF">SDC9_73231</name>
</gene>
<sequence length="279" mass="32261">MKVHHYTTIETLALILKNKTIRFNRLNKVDDLEESEYGISSANVKMGKYIFVSCWTKDNKENVALWGLYTRNKGVRITLDEDMFVTYPVTETHKGYFRNFIEFGKDYLIVTANNNAVLFDIEYVDNLAQKVQDIGDFSIDTRKETYSLKFTNTFGNFKSKHWEFQKECRYKITAIPCKYPKDEDFLNSLVSGKSFLTSANHILDKILNSISNSFMEYQDISANYFDIPLNDIAFQNMEILLAPQSTEADKLIVEALIKSYCPTAMLKDSNLKGKIRGKL</sequence>
<evidence type="ECO:0000313" key="1">
    <source>
        <dbReference type="EMBL" id="MPM26726.1"/>
    </source>
</evidence>
<protein>
    <recommendedName>
        <fullName evidence="2">DUF2971 domain-containing protein</fullName>
    </recommendedName>
</protein>
<proteinExistence type="predicted"/>